<keyword evidence="2" id="KW-1185">Reference proteome</keyword>
<comment type="caution">
    <text evidence="1">The sequence shown here is derived from an EMBL/GenBank/DDBJ whole genome shotgun (WGS) entry which is preliminary data.</text>
</comment>
<proteinExistence type="predicted"/>
<reference evidence="1 2" key="1">
    <citation type="journal article" date="2019" name="Environ. Microbiol.">
        <title>At the nexus of three kingdoms: the genome of the mycorrhizal fungus Gigaspora margarita provides insights into plant, endobacterial and fungal interactions.</title>
        <authorList>
            <person name="Venice F."/>
            <person name="Ghignone S."/>
            <person name="Salvioli di Fossalunga A."/>
            <person name="Amselem J."/>
            <person name="Novero M."/>
            <person name="Xianan X."/>
            <person name="Sedzielewska Toro K."/>
            <person name="Morin E."/>
            <person name="Lipzen A."/>
            <person name="Grigoriev I.V."/>
            <person name="Henrissat B."/>
            <person name="Martin F.M."/>
            <person name="Bonfante P."/>
        </authorList>
    </citation>
    <scope>NUCLEOTIDE SEQUENCE [LARGE SCALE GENOMIC DNA]</scope>
    <source>
        <strain evidence="1 2">BEG34</strain>
    </source>
</reference>
<sequence length="217" mass="24768">MSCLISLLVNKEIIKMGEHDDANSYSDNAKNKRLWVALGRWLGMEEPVIKRDVRRHLWSKWIDLKYAVDFQNNESQDILRTTSYISRKEKAHLIISAQGNLSSFKKLVKLRHLTVSECVTDVEGRTLVHLALINNPRAVIQATDADGIEKNADGHDVLFIKHQNLNNAQGLNSRTMFFKPNKRQITIPPSSTDCRRGHISLVRSRHGLRAEDPLPDL</sequence>
<accession>A0A8H4AMJ6</accession>
<name>A0A8H4AMJ6_GIGMA</name>
<dbReference type="OrthoDB" id="2320867at2759"/>
<evidence type="ECO:0000313" key="2">
    <source>
        <dbReference type="Proteomes" id="UP000439903"/>
    </source>
</evidence>
<evidence type="ECO:0000313" key="1">
    <source>
        <dbReference type="EMBL" id="KAF0513458.1"/>
    </source>
</evidence>
<dbReference type="EMBL" id="WTPW01000415">
    <property type="protein sequence ID" value="KAF0513458.1"/>
    <property type="molecule type" value="Genomic_DNA"/>
</dbReference>
<dbReference type="Proteomes" id="UP000439903">
    <property type="component" value="Unassembled WGS sequence"/>
</dbReference>
<gene>
    <name evidence="1" type="ORF">F8M41_017772</name>
</gene>
<dbReference type="AlphaFoldDB" id="A0A8H4AMJ6"/>
<organism evidence="1 2">
    <name type="scientific">Gigaspora margarita</name>
    <dbReference type="NCBI Taxonomy" id="4874"/>
    <lineage>
        <taxon>Eukaryota</taxon>
        <taxon>Fungi</taxon>
        <taxon>Fungi incertae sedis</taxon>
        <taxon>Mucoromycota</taxon>
        <taxon>Glomeromycotina</taxon>
        <taxon>Glomeromycetes</taxon>
        <taxon>Diversisporales</taxon>
        <taxon>Gigasporaceae</taxon>
        <taxon>Gigaspora</taxon>
    </lineage>
</organism>
<protein>
    <submittedName>
        <fullName evidence="1">Calnexin independence factor cif1</fullName>
    </submittedName>
</protein>